<dbReference type="Proteomes" id="UP000316343">
    <property type="component" value="Unassembled WGS sequence"/>
</dbReference>
<organism evidence="5 6">
    <name type="scientific">Erythrobacter insulae</name>
    <dbReference type="NCBI Taxonomy" id="2584124"/>
    <lineage>
        <taxon>Bacteria</taxon>
        <taxon>Pseudomonadati</taxon>
        <taxon>Pseudomonadota</taxon>
        <taxon>Alphaproteobacteria</taxon>
        <taxon>Sphingomonadales</taxon>
        <taxon>Erythrobacteraceae</taxon>
        <taxon>Erythrobacter/Porphyrobacter group</taxon>
        <taxon>Erythrobacter</taxon>
    </lineage>
</organism>
<feature type="domain" description="N-acetyltransferase" evidence="4">
    <location>
        <begin position="8"/>
        <end position="170"/>
    </location>
</feature>
<dbReference type="SUPFAM" id="SSF55729">
    <property type="entry name" value="Acyl-CoA N-acyltransferases (Nat)"/>
    <property type="match status" value="1"/>
</dbReference>
<dbReference type="CDD" id="cd04301">
    <property type="entry name" value="NAT_SF"/>
    <property type="match status" value="1"/>
</dbReference>
<dbReference type="PANTHER" id="PTHR43792">
    <property type="entry name" value="GNAT FAMILY, PUTATIVE (AFU_ORTHOLOGUE AFUA_3G00765)-RELATED-RELATED"/>
    <property type="match status" value="1"/>
</dbReference>
<evidence type="ECO:0000313" key="5">
    <source>
        <dbReference type="EMBL" id="TRD10528.1"/>
    </source>
</evidence>
<evidence type="ECO:0000256" key="2">
    <source>
        <dbReference type="ARBA" id="ARBA00023315"/>
    </source>
</evidence>
<dbReference type="OrthoDB" id="9804153at2"/>
<comment type="caution">
    <text evidence="5">The sequence shown here is derived from an EMBL/GenBank/DDBJ whole genome shotgun (WGS) entry which is preliminary data.</text>
</comment>
<dbReference type="AlphaFoldDB" id="A0A547P8R2"/>
<dbReference type="GO" id="GO:0016747">
    <property type="term" value="F:acyltransferase activity, transferring groups other than amino-acyl groups"/>
    <property type="evidence" value="ECO:0007669"/>
    <property type="project" value="InterPro"/>
</dbReference>
<sequence>MFHRSARLLLRPLWPEDWQGVLSGIADEDVVRNLASAPWPYAAEDARRFVSLPIDPLFPRFLITRARDAEIVGCIGMDPMDGDKDAVELGYWIARPYWGQGFATEAGTAALKVARTLGHRRLFASHFLDNPASGAVLRKIGFCPTGRIVERHSCGRGEKSPTAEYELLLESGADEDISRAA</sequence>
<evidence type="ECO:0000313" key="6">
    <source>
        <dbReference type="Proteomes" id="UP000316343"/>
    </source>
</evidence>
<evidence type="ECO:0000259" key="4">
    <source>
        <dbReference type="PROSITE" id="PS51186"/>
    </source>
</evidence>
<dbReference type="Gene3D" id="3.40.630.30">
    <property type="match status" value="1"/>
</dbReference>
<evidence type="ECO:0000256" key="3">
    <source>
        <dbReference type="ARBA" id="ARBA00038502"/>
    </source>
</evidence>
<reference evidence="5 6" key="1">
    <citation type="submission" date="2019-06" db="EMBL/GenBank/DDBJ databases">
        <title>Erythrobacter insulae sp. nov., isolated from a tidal flat.</title>
        <authorList>
            <person name="Yoon J.-H."/>
        </authorList>
    </citation>
    <scope>NUCLEOTIDE SEQUENCE [LARGE SCALE GENOMIC DNA]</scope>
    <source>
        <strain evidence="5 6">JBTF-M21</strain>
    </source>
</reference>
<proteinExistence type="inferred from homology"/>
<dbReference type="InterPro" id="IPR000182">
    <property type="entry name" value="GNAT_dom"/>
</dbReference>
<dbReference type="InterPro" id="IPR016181">
    <property type="entry name" value="Acyl_CoA_acyltransferase"/>
</dbReference>
<comment type="similarity">
    <text evidence="3">Belongs to the acetyltransferase family. RimJ subfamily.</text>
</comment>
<protein>
    <submittedName>
        <fullName evidence="5">GNAT family N-acetyltransferase</fullName>
    </submittedName>
</protein>
<dbReference type="PROSITE" id="PS51186">
    <property type="entry name" value="GNAT"/>
    <property type="match status" value="1"/>
</dbReference>
<keyword evidence="1 5" id="KW-0808">Transferase</keyword>
<accession>A0A547P8R2</accession>
<keyword evidence="6" id="KW-1185">Reference proteome</keyword>
<dbReference type="RefSeq" id="WP_142786790.1">
    <property type="nucleotide sequence ID" value="NZ_VHJK01000001.1"/>
</dbReference>
<gene>
    <name evidence="5" type="ORF">FGU71_00705</name>
</gene>
<evidence type="ECO:0000256" key="1">
    <source>
        <dbReference type="ARBA" id="ARBA00022679"/>
    </source>
</evidence>
<name>A0A547P8R2_9SPHN</name>
<dbReference type="Pfam" id="PF13302">
    <property type="entry name" value="Acetyltransf_3"/>
    <property type="match status" value="1"/>
</dbReference>
<dbReference type="PANTHER" id="PTHR43792:SF8">
    <property type="entry name" value="[RIBOSOMAL PROTEIN US5]-ALANINE N-ACETYLTRANSFERASE"/>
    <property type="match status" value="1"/>
</dbReference>
<dbReference type="EMBL" id="VHJK01000001">
    <property type="protein sequence ID" value="TRD10528.1"/>
    <property type="molecule type" value="Genomic_DNA"/>
</dbReference>
<dbReference type="InterPro" id="IPR051531">
    <property type="entry name" value="N-acetyltransferase"/>
</dbReference>
<keyword evidence="2" id="KW-0012">Acyltransferase</keyword>